<keyword evidence="2" id="KW-0805">Transcription regulation</keyword>
<accession>A0ABV5W4M6</accession>
<evidence type="ECO:0000256" key="4">
    <source>
        <dbReference type="ARBA" id="ARBA00023163"/>
    </source>
</evidence>
<keyword evidence="3" id="KW-0238">DNA-binding</keyword>
<dbReference type="PROSITE" id="PS00552">
    <property type="entry name" value="HTH_MERR_1"/>
    <property type="match status" value="1"/>
</dbReference>
<dbReference type="EMBL" id="JBHMAG010000018">
    <property type="protein sequence ID" value="MFB9755315.1"/>
    <property type="molecule type" value="Genomic_DNA"/>
</dbReference>
<evidence type="ECO:0000313" key="6">
    <source>
        <dbReference type="EMBL" id="MFB9755315.1"/>
    </source>
</evidence>
<evidence type="ECO:0000259" key="5">
    <source>
        <dbReference type="PROSITE" id="PS50937"/>
    </source>
</evidence>
<keyword evidence="7" id="KW-1185">Reference proteome</keyword>
<name>A0ABV5W4M6_9BACL</name>
<comment type="caution">
    <text evidence="6">The sequence shown here is derived from an EMBL/GenBank/DDBJ whole genome shotgun (WGS) entry which is preliminary data.</text>
</comment>
<dbReference type="PANTHER" id="PTHR30204:SF69">
    <property type="entry name" value="MERR-FAMILY TRANSCRIPTIONAL REGULATOR"/>
    <property type="match status" value="1"/>
</dbReference>
<dbReference type="SMART" id="SM00422">
    <property type="entry name" value="HTH_MERR"/>
    <property type="match status" value="1"/>
</dbReference>
<dbReference type="InterPro" id="IPR047057">
    <property type="entry name" value="MerR_fam"/>
</dbReference>
<evidence type="ECO:0000313" key="7">
    <source>
        <dbReference type="Proteomes" id="UP001589619"/>
    </source>
</evidence>
<protein>
    <submittedName>
        <fullName evidence="6">MerR family transcriptional regulator</fullName>
    </submittedName>
</protein>
<proteinExistence type="predicted"/>
<gene>
    <name evidence="6" type="ORF">ACFFNY_27385</name>
</gene>
<dbReference type="Proteomes" id="UP001589619">
    <property type="component" value="Unassembled WGS sequence"/>
</dbReference>
<evidence type="ECO:0000256" key="2">
    <source>
        <dbReference type="ARBA" id="ARBA00023015"/>
    </source>
</evidence>
<reference evidence="6 7" key="1">
    <citation type="submission" date="2024-09" db="EMBL/GenBank/DDBJ databases">
        <authorList>
            <person name="Sun Q."/>
            <person name="Mori K."/>
        </authorList>
    </citation>
    <scope>NUCLEOTIDE SEQUENCE [LARGE SCALE GENOMIC DNA]</scope>
    <source>
        <strain evidence="6 7">JCM 12520</strain>
    </source>
</reference>
<dbReference type="SUPFAM" id="SSF46955">
    <property type="entry name" value="Putative DNA-binding domain"/>
    <property type="match status" value="1"/>
</dbReference>
<keyword evidence="1" id="KW-0678">Repressor</keyword>
<dbReference type="Gene3D" id="1.10.1660.10">
    <property type="match status" value="1"/>
</dbReference>
<keyword evidence="4" id="KW-0804">Transcription</keyword>
<dbReference type="Pfam" id="PF13411">
    <property type="entry name" value="MerR_1"/>
    <property type="match status" value="1"/>
</dbReference>
<evidence type="ECO:0000256" key="3">
    <source>
        <dbReference type="ARBA" id="ARBA00023125"/>
    </source>
</evidence>
<dbReference type="InterPro" id="IPR000551">
    <property type="entry name" value="MerR-type_HTH_dom"/>
</dbReference>
<dbReference type="RefSeq" id="WP_344908095.1">
    <property type="nucleotide sequence ID" value="NZ_BAAAYO010000006.1"/>
</dbReference>
<dbReference type="InterPro" id="IPR009061">
    <property type="entry name" value="DNA-bd_dom_put_sf"/>
</dbReference>
<organism evidence="6 7">
    <name type="scientific">Paenibacillus hodogayensis</name>
    <dbReference type="NCBI Taxonomy" id="279208"/>
    <lineage>
        <taxon>Bacteria</taxon>
        <taxon>Bacillati</taxon>
        <taxon>Bacillota</taxon>
        <taxon>Bacilli</taxon>
        <taxon>Bacillales</taxon>
        <taxon>Paenibacillaceae</taxon>
        <taxon>Paenibacillus</taxon>
    </lineage>
</organism>
<dbReference type="PROSITE" id="PS50937">
    <property type="entry name" value="HTH_MERR_2"/>
    <property type="match status" value="1"/>
</dbReference>
<dbReference type="PRINTS" id="PR00040">
    <property type="entry name" value="HTHMERR"/>
</dbReference>
<evidence type="ECO:0000256" key="1">
    <source>
        <dbReference type="ARBA" id="ARBA00022491"/>
    </source>
</evidence>
<sequence length="130" mass="14949">MEPKMLIGELATRAGVTPRTIRHYQQLGLLGNIEQESNGFHYYTDNALQRLHKINVLKRIGLSLDEIQSVIDLYFEEPTMIKGKQKVLEILARHLQETDAKMESLAQFRQEIQANIDRIQTIVDQMSSSP</sequence>
<feature type="domain" description="HTH merR-type" evidence="5">
    <location>
        <begin position="4"/>
        <end position="73"/>
    </location>
</feature>
<dbReference type="PANTHER" id="PTHR30204">
    <property type="entry name" value="REDOX-CYCLING DRUG-SENSING TRANSCRIPTIONAL ACTIVATOR SOXR"/>
    <property type="match status" value="1"/>
</dbReference>